<dbReference type="EMBL" id="JABTTQ020000003">
    <property type="protein sequence ID" value="KAK6161494.1"/>
    <property type="molecule type" value="Genomic_DNA"/>
</dbReference>
<keyword evidence="3" id="KW-1185">Reference proteome</keyword>
<gene>
    <name evidence="2" type="ORF">DH2020_004875</name>
</gene>
<sequence length="204" mass="22861">MNYPEVQKPNNGGGLIDANSQASLHVAPIANECNSQANKRNNTSHPAEESSSNVDRHWKRPKKDSGSFPPQDVDDILEKDLVNIDDDKSQSSQRSIVRLNELAKATEASHCAAFSVFEGGKFLYKHQREFLQNMWSDLREKLASTSIDFISSIKENMFVVLESMKSFKNFDISHLVELLEALFAQAAAYDEAKGIQRTPCLTIK</sequence>
<name>A0ABR0XQQ2_REHGL</name>
<dbReference type="Proteomes" id="UP001318860">
    <property type="component" value="Unassembled WGS sequence"/>
</dbReference>
<comment type="caution">
    <text evidence="2">The sequence shown here is derived from an EMBL/GenBank/DDBJ whole genome shotgun (WGS) entry which is preliminary data.</text>
</comment>
<reference evidence="2 3" key="1">
    <citation type="journal article" date="2021" name="Comput. Struct. Biotechnol. J.">
        <title>De novo genome assembly of the potent medicinal plant Rehmannia glutinosa using nanopore technology.</title>
        <authorList>
            <person name="Ma L."/>
            <person name="Dong C."/>
            <person name="Song C."/>
            <person name="Wang X."/>
            <person name="Zheng X."/>
            <person name="Niu Y."/>
            <person name="Chen S."/>
            <person name="Feng W."/>
        </authorList>
    </citation>
    <scope>NUCLEOTIDE SEQUENCE [LARGE SCALE GENOMIC DNA]</scope>
    <source>
        <strain evidence="2">DH-2019</strain>
    </source>
</reference>
<proteinExistence type="predicted"/>
<evidence type="ECO:0000313" key="3">
    <source>
        <dbReference type="Proteomes" id="UP001318860"/>
    </source>
</evidence>
<feature type="compositionally biased region" description="Polar residues" evidence="1">
    <location>
        <begin position="32"/>
        <end position="53"/>
    </location>
</feature>
<feature type="region of interest" description="Disordered" evidence="1">
    <location>
        <begin position="27"/>
        <end position="73"/>
    </location>
</feature>
<accession>A0ABR0XQQ2</accession>
<evidence type="ECO:0000313" key="2">
    <source>
        <dbReference type="EMBL" id="KAK6161494.1"/>
    </source>
</evidence>
<evidence type="ECO:0000256" key="1">
    <source>
        <dbReference type="SAM" id="MobiDB-lite"/>
    </source>
</evidence>
<protein>
    <submittedName>
        <fullName evidence="2">Uncharacterized protein</fullName>
    </submittedName>
</protein>
<organism evidence="2 3">
    <name type="scientific">Rehmannia glutinosa</name>
    <name type="common">Chinese foxglove</name>
    <dbReference type="NCBI Taxonomy" id="99300"/>
    <lineage>
        <taxon>Eukaryota</taxon>
        <taxon>Viridiplantae</taxon>
        <taxon>Streptophyta</taxon>
        <taxon>Embryophyta</taxon>
        <taxon>Tracheophyta</taxon>
        <taxon>Spermatophyta</taxon>
        <taxon>Magnoliopsida</taxon>
        <taxon>eudicotyledons</taxon>
        <taxon>Gunneridae</taxon>
        <taxon>Pentapetalae</taxon>
        <taxon>asterids</taxon>
        <taxon>lamiids</taxon>
        <taxon>Lamiales</taxon>
        <taxon>Orobanchaceae</taxon>
        <taxon>Rehmannieae</taxon>
        <taxon>Rehmannia</taxon>
    </lineage>
</organism>